<keyword evidence="1" id="KW-0614">Plasmid</keyword>
<evidence type="ECO:0000313" key="1">
    <source>
        <dbReference type="EMBL" id="AIS36182.1"/>
    </source>
</evidence>
<dbReference type="AlphaFoldDB" id="A0A096ZX87"/>
<reference evidence="1" key="1">
    <citation type="submission" date="2014-07" db="EMBL/GenBank/DDBJ databases">
        <authorList>
            <person name="Oglodin E.G."/>
            <person name="Cherkasov A.V."/>
            <person name="Eroshenko G.A."/>
            <person name="Odinokov G.N."/>
            <person name="Shavina N.Y."/>
            <person name="Kutyrev V.V."/>
        </authorList>
    </citation>
    <scope>NUCLEOTIDE SEQUENCE</scope>
    <source>
        <strain evidence="1">C-627</strain>
        <plasmid evidence="1">pCKF</plasmid>
    </source>
</reference>
<sequence length="71" mass="7837">MATTNTNTLNRNVSSDDLESILCKIEYVHAIVGLITEQSDYGQLPSHQQVAIQALSNFTFDAKNAILKLID</sequence>
<dbReference type="EMBL" id="KM112087">
    <property type="protein sequence ID" value="AIS36182.1"/>
    <property type="molecule type" value="Genomic_DNA"/>
</dbReference>
<proteinExistence type="predicted"/>
<organism evidence="1">
    <name type="scientific">Yersinia pestis subsp. pestis bv. Medievalis</name>
    <dbReference type="NCBI Taxonomy" id="1234662"/>
    <lineage>
        <taxon>Bacteria</taxon>
        <taxon>Pseudomonadati</taxon>
        <taxon>Pseudomonadota</taxon>
        <taxon>Gammaproteobacteria</taxon>
        <taxon>Enterobacterales</taxon>
        <taxon>Yersiniaceae</taxon>
        <taxon>Yersinia</taxon>
    </lineage>
</organism>
<geneLocation type="plasmid" evidence="1">
    <name>pCKF</name>
</geneLocation>
<name>A0A096ZX87_YERPE</name>
<protein>
    <submittedName>
        <fullName evidence="1">Uncharacterized protein</fullName>
    </submittedName>
</protein>
<dbReference type="RefSeq" id="WP_140270015.1">
    <property type="nucleotide sequence ID" value="NZ_CP045162.1"/>
</dbReference>
<accession>A0A096ZX87</accession>